<evidence type="ECO:0000256" key="1">
    <source>
        <dbReference type="ARBA" id="ARBA00022737"/>
    </source>
</evidence>
<dbReference type="PANTHER" id="PTHR47926:SF545">
    <property type="entry name" value="PENTACOTRIPEPTIDE-REPEAT REGION OF PRORP DOMAIN-CONTAINING PROTEIN"/>
    <property type="match status" value="1"/>
</dbReference>
<dbReference type="PROSITE" id="PS51375">
    <property type="entry name" value="PPR"/>
    <property type="match status" value="7"/>
</dbReference>
<feature type="repeat" description="PPR" evidence="3">
    <location>
        <begin position="349"/>
        <end position="379"/>
    </location>
</feature>
<dbReference type="SUPFAM" id="SSF48452">
    <property type="entry name" value="TPR-like"/>
    <property type="match status" value="1"/>
</dbReference>
<evidence type="ECO:0000313" key="5">
    <source>
        <dbReference type="Proteomes" id="UP001279734"/>
    </source>
</evidence>
<dbReference type="Pfam" id="PF20431">
    <property type="entry name" value="E_motif"/>
    <property type="match status" value="1"/>
</dbReference>
<dbReference type="InterPro" id="IPR002885">
    <property type="entry name" value="PPR_rpt"/>
</dbReference>
<keyword evidence="1" id="KW-0677">Repeat</keyword>
<dbReference type="Gene3D" id="1.25.40.10">
    <property type="entry name" value="Tetratricopeptide repeat domain"/>
    <property type="match status" value="4"/>
</dbReference>
<dbReference type="EMBL" id="BSYO01000009">
    <property type="protein sequence ID" value="GMH09483.1"/>
    <property type="molecule type" value="Genomic_DNA"/>
</dbReference>
<feature type="repeat" description="PPR" evidence="3">
    <location>
        <begin position="518"/>
        <end position="552"/>
    </location>
</feature>
<protein>
    <recommendedName>
        <fullName evidence="6">Pentatricopeptide repeat-containing protein</fullName>
    </recommendedName>
</protein>
<dbReference type="InterPro" id="IPR046848">
    <property type="entry name" value="E_motif"/>
</dbReference>
<feature type="repeat" description="PPR" evidence="3">
    <location>
        <begin position="287"/>
        <end position="321"/>
    </location>
</feature>
<dbReference type="GO" id="GO:0003723">
    <property type="term" value="F:RNA binding"/>
    <property type="evidence" value="ECO:0007669"/>
    <property type="project" value="InterPro"/>
</dbReference>
<dbReference type="Proteomes" id="UP001279734">
    <property type="component" value="Unassembled WGS sequence"/>
</dbReference>
<evidence type="ECO:0000313" key="4">
    <source>
        <dbReference type="EMBL" id="GMH09483.1"/>
    </source>
</evidence>
<comment type="similarity">
    <text evidence="2">Belongs to the PPR family. PCMP-E subfamily.</text>
</comment>
<comment type="caution">
    <text evidence="4">The sequence shown here is derived from an EMBL/GenBank/DDBJ whole genome shotgun (WGS) entry which is preliminary data.</text>
</comment>
<dbReference type="PANTHER" id="PTHR47926">
    <property type="entry name" value="PENTATRICOPEPTIDE REPEAT-CONTAINING PROTEIN"/>
    <property type="match status" value="1"/>
</dbReference>
<dbReference type="FunFam" id="1.25.40.10:FF:000184">
    <property type="entry name" value="Pentatricopeptide repeat-containing protein, chloroplastic"/>
    <property type="match status" value="1"/>
</dbReference>
<gene>
    <name evidence="4" type="ORF">Nepgr_011324</name>
</gene>
<feature type="repeat" description="PPR" evidence="3">
    <location>
        <begin position="483"/>
        <end position="517"/>
    </location>
</feature>
<sequence length="663" mass="74705">MFPSFCIAKASRRPRAGNTRHQLCSSPPPKWCIRKGWSLARCSSTCEVTPQESSVNLKVFESYFVEKVNSYLLKTAEAIPFFELYFFMLVSQLNTWLKNCLTVNQAKQIHAQILVNNLCSLEPRLVCQLVFSAFNFSPAVFQYVQGILWHLQKPDSFSWSCTIRYFSQHGQFKEAFILYAQMQRWGLCPSTFSISSALRACGRIGYKIGGISIHAQVNKYESCHNVYVQTALLDFYAKIGTVENAQRIFDEMDERNVVTWNSMLDGYLKYGDLALARQLFNEMPVKDIVSWNSMISGYARSRDMHRACSLFQQMPDKNLASWNAMISGFVDNGKIDLAQCYFDTMPQRNNISWITMISGYSKCGDVDSARNLFSLMQEKDQLAFNSMITCYAQNSRPKEAIQLFDEMLKANFNAQPDKMTFASVISSCSQLGDLRFGPWIESCVSRLGIEMDDHLVTALIDFYAKSGSVDKAYVLFHGLYKKDLVAYSAMILGFGLNGKVSAASELFEEMLGAQICPNSVTFTGILTAYNHAGLVEEGYQCFNSMKKYGLMPSTDHYGIMVDLLGRAGRLEEAYDLIASMPVKPHAGVWGALLLACRLHDNVKLGEVAARHCFNLEHDKTGYSSILANIYASNERWDDAKSLRKSVKHEGSAKMPGCSWIESG</sequence>
<dbReference type="FunFam" id="1.25.40.10:FF:001214">
    <property type="entry name" value="Pentatricopeptide repeat-containing protein At2g20540"/>
    <property type="match status" value="1"/>
</dbReference>
<evidence type="ECO:0008006" key="6">
    <source>
        <dbReference type="Google" id="ProtNLM"/>
    </source>
</evidence>
<dbReference type="AlphaFoldDB" id="A0AAD3SE00"/>
<dbReference type="InterPro" id="IPR046960">
    <property type="entry name" value="PPR_At4g14850-like_plant"/>
</dbReference>
<keyword evidence="5" id="KW-1185">Reference proteome</keyword>
<name>A0AAD3SE00_NEPGR</name>
<evidence type="ECO:0000256" key="3">
    <source>
        <dbReference type="PROSITE-ProRule" id="PRU00708"/>
    </source>
</evidence>
<feature type="repeat" description="PPR" evidence="3">
    <location>
        <begin position="256"/>
        <end position="286"/>
    </location>
</feature>
<dbReference type="GO" id="GO:0009451">
    <property type="term" value="P:RNA modification"/>
    <property type="evidence" value="ECO:0007669"/>
    <property type="project" value="InterPro"/>
</dbReference>
<dbReference type="Pfam" id="PF13041">
    <property type="entry name" value="PPR_2"/>
    <property type="match status" value="4"/>
</dbReference>
<accession>A0AAD3SE00</accession>
<dbReference type="Pfam" id="PF01535">
    <property type="entry name" value="PPR"/>
    <property type="match status" value="5"/>
</dbReference>
<feature type="repeat" description="PPR" evidence="3">
    <location>
        <begin position="380"/>
        <end position="414"/>
    </location>
</feature>
<proteinExistence type="inferred from homology"/>
<evidence type="ECO:0000256" key="2">
    <source>
        <dbReference type="ARBA" id="ARBA00061659"/>
    </source>
</evidence>
<organism evidence="4 5">
    <name type="scientific">Nepenthes gracilis</name>
    <name type="common">Slender pitcher plant</name>
    <dbReference type="NCBI Taxonomy" id="150966"/>
    <lineage>
        <taxon>Eukaryota</taxon>
        <taxon>Viridiplantae</taxon>
        <taxon>Streptophyta</taxon>
        <taxon>Embryophyta</taxon>
        <taxon>Tracheophyta</taxon>
        <taxon>Spermatophyta</taxon>
        <taxon>Magnoliopsida</taxon>
        <taxon>eudicotyledons</taxon>
        <taxon>Gunneridae</taxon>
        <taxon>Pentapetalae</taxon>
        <taxon>Caryophyllales</taxon>
        <taxon>Nepenthaceae</taxon>
        <taxon>Nepenthes</taxon>
    </lineage>
</organism>
<feature type="repeat" description="PPR" evidence="3">
    <location>
        <begin position="155"/>
        <end position="189"/>
    </location>
</feature>
<dbReference type="InterPro" id="IPR011990">
    <property type="entry name" value="TPR-like_helical_dom_sf"/>
</dbReference>
<reference evidence="4" key="1">
    <citation type="submission" date="2023-05" db="EMBL/GenBank/DDBJ databases">
        <title>Nepenthes gracilis genome sequencing.</title>
        <authorList>
            <person name="Fukushima K."/>
        </authorList>
    </citation>
    <scope>NUCLEOTIDE SEQUENCE</scope>
    <source>
        <strain evidence="4">SING2019-196</strain>
    </source>
</reference>
<dbReference type="NCBIfam" id="TIGR00756">
    <property type="entry name" value="PPR"/>
    <property type="match status" value="8"/>
</dbReference>